<proteinExistence type="predicted"/>
<accession>A0A0H5QXL6</accession>
<evidence type="ECO:0000313" key="1">
    <source>
        <dbReference type="EMBL" id="CRZ00308.1"/>
    </source>
</evidence>
<name>A0A0H5QXL6_NEIMI</name>
<dbReference type="AlphaFoldDB" id="A0A0H5QXL6"/>
<protein>
    <submittedName>
        <fullName evidence="1">Uncharacterized protein</fullName>
    </submittedName>
</protein>
<dbReference type="EMBL" id="CVTF01000131">
    <property type="protein sequence ID" value="CRZ00308.1"/>
    <property type="molecule type" value="Genomic_DNA"/>
</dbReference>
<reference evidence="1 2" key="1">
    <citation type="submission" date="2014-11" db="EMBL/GenBank/DDBJ databases">
        <authorList>
            <person name="Diene M.Seydina."/>
        </authorList>
    </citation>
    <scope>NUCLEOTIDE SEQUENCE [LARGE SCALE GENOMIC DNA]</scope>
    <source>
        <strain evidence="1 2">Neisseria meningitidis CHUV</strain>
    </source>
</reference>
<evidence type="ECO:0000313" key="2">
    <source>
        <dbReference type="Proteomes" id="UP000182715"/>
    </source>
</evidence>
<organism evidence="1 2">
    <name type="scientific">Neisseria meningitidis serogroup B</name>
    <dbReference type="NCBI Taxonomy" id="491"/>
    <lineage>
        <taxon>Bacteria</taxon>
        <taxon>Pseudomonadati</taxon>
        <taxon>Pseudomonadota</taxon>
        <taxon>Betaproteobacteria</taxon>
        <taxon>Neisseriales</taxon>
        <taxon>Neisseriaceae</taxon>
        <taxon>Neisseria</taxon>
    </lineage>
</organism>
<sequence>MLFRRHFSCFLRRCVSSFEKIRFSQNIFPLLYNFMRRPDVWGGYISHPHQNAWILPYRPNKIRIRLKKKTKKTDTPISAEPTAQAHKQTLSTIRHTIYNFLFQKE</sequence>
<dbReference type="Proteomes" id="UP000182715">
    <property type="component" value="Unassembled WGS sequence"/>
</dbReference>